<comment type="subcellular location">
    <subcellularLocation>
        <location evidence="1">Membrane</location>
        <topology evidence="1">Multi-pass membrane protein</topology>
    </subcellularLocation>
</comment>
<dbReference type="VEuPathDB" id="TriTrypDB:Tc_MARK_6584"/>
<dbReference type="VEuPathDB" id="TriTrypDB:TcCLB.505057.10"/>
<evidence type="ECO:0000256" key="5">
    <source>
        <dbReference type="SAM" id="Phobius"/>
    </source>
</evidence>
<reference evidence="6 7" key="1">
    <citation type="journal article" date="2018" name="Microb. Genom.">
        <title>Expanding an expanded genome: long-read sequencing of Trypanosoma cruzi.</title>
        <authorList>
            <person name="Berna L."/>
            <person name="Rodriguez M."/>
            <person name="Chiribao M.L."/>
            <person name="Parodi-Talice A."/>
            <person name="Pita S."/>
            <person name="Rijo G."/>
            <person name="Alvarez-Valin F."/>
            <person name="Robello C."/>
        </authorList>
    </citation>
    <scope>NUCLEOTIDE SEQUENCE [LARGE SCALE GENOMIC DNA]</scope>
    <source>
        <strain evidence="6 7">Dm28c</strain>
    </source>
</reference>
<feature type="transmembrane region" description="Helical" evidence="5">
    <location>
        <begin position="107"/>
        <end position="126"/>
    </location>
</feature>
<dbReference type="InterPro" id="IPR045863">
    <property type="entry name" value="CorA_TM1_TM2"/>
</dbReference>
<dbReference type="VEuPathDB" id="TriTrypDB:C3747_338g22"/>
<dbReference type="VEuPathDB" id="TriTrypDB:TcBrA4_0041030"/>
<dbReference type="Proteomes" id="UP000246121">
    <property type="component" value="Unassembled WGS sequence"/>
</dbReference>
<dbReference type="VEuPathDB" id="TriTrypDB:TCSYLVIO_007716"/>
<evidence type="ECO:0000313" key="6">
    <source>
        <dbReference type="EMBL" id="PWU82888.1"/>
    </source>
</evidence>
<accession>A0A2V2UJE6</accession>
<comment type="caution">
    <text evidence="6">The sequence shown here is derived from an EMBL/GenBank/DDBJ whole genome shotgun (WGS) entry which is preliminary data.</text>
</comment>
<dbReference type="VEuPathDB" id="TriTrypDB:TCDM_10813"/>
<keyword evidence="4 5" id="KW-0472">Membrane</keyword>
<dbReference type="GO" id="GO:0016020">
    <property type="term" value="C:membrane"/>
    <property type="evidence" value="ECO:0007669"/>
    <property type="project" value="UniProtKB-SubCell"/>
</dbReference>
<evidence type="ECO:0000256" key="4">
    <source>
        <dbReference type="ARBA" id="ARBA00023136"/>
    </source>
</evidence>
<sequence>MEPIQFSVTRRLSTPQRWRCETTTSSTEADYRMVVLHYVTLIILPLTIVASQWGMNCYVPWKDLDSTTPFWTNNRASPSCTLLCSFHIPYIITLPEGQTSLSKPKHILIYAYVYKHVCICMCVCVADRWRREQQAATPTRSVHKTPFLNRKLHMKRKVRKKKKGIRWYLRGCHARHI</sequence>
<keyword evidence="3 5" id="KW-1133">Transmembrane helix</keyword>
<dbReference type="EMBL" id="PRFA01000485">
    <property type="protein sequence ID" value="PWU82888.1"/>
    <property type="molecule type" value="Genomic_DNA"/>
</dbReference>
<proteinExistence type="predicted"/>
<name>A0A2V2UJE6_TRYCR</name>
<dbReference type="PANTHER" id="PTHR21535">
    <property type="entry name" value="MAGNESIUM AND COBALT TRANSPORT PROTEIN/MITOCHONDRIAL IMPORT INNER MEMBRANE TRANSLOCASE SUBUNIT TIM8"/>
    <property type="match status" value="1"/>
</dbReference>
<dbReference type="VEuPathDB" id="TriTrypDB:C4B63_485g4"/>
<evidence type="ECO:0000313" key="7">
    <source>
        <dbReference type="Proteomes" id="UP000246121"/>
    </source>
</evidence>
<feature type="transmembrane region" description="Helical" evidence="5">
    <location>
        <begin position="35"/>
        <end position="55"/>
    </location>
</feature>
<keyword evidence="2 5" id="KW-0812">Transmembrane</keyword>
<dbReference type="SUPFAM" id="SSF144083">
    <property type="entry name" value="Magnesium transport protein CorA, transmembrane region"/>
    <property type="match status" value="1"/>
</dbReference>
<organism evidence="6 7">
    <name type="scientific">Trypanosoma cruzi</name>
    <dbReference type="NCBI Taxonomy" id="5693"/>
    <lineage>
        <taxon>Eukaryota</taxon>
        <taxon>Discoba</taxon>
        <taxon>Euglenozoa</taxon>
        <taxon>Kinetoplastea</taxon>
        <taxon>Metakinetoplastina</taxon>
        <taxon>Trypanosomatida</taxon>
        <taxon>Trypanosomatidae</taxon>
        <taxon>Trypanosoma</taxon>
        <taxon>Schizotrypanum</taxon>
    </lineage>
</organism>
<dbReference type="AlphaFoldDB" id="A0A2V2UJE6"/>
<dbReference type="VEuPathDB" id="TriTrypDB:TcCL_Unassigned01556"/>
<evidence type="ECO:0000256" key="2">
    <source>
        <dbReference type="ARBA" id="ARBA00022692"/>
    </source>
</evidence>
<dbReference type="Gene3D" id="1.20.58.340">
    <property type="entry name" value="Magnesium transport protein CorA, transmembrane region"/>
    <property type="match status" value="1"/>
</dbReference>
<evidence type="ECO:0000256" key="1">
    <source>
        <dbReference type="ARBA" id="ARBA00004141"/>
    </source>
</evidence>
<dbReference type="VEuPathDB" id="TriTrypDB:TcYC6_0105750"/>
<protein>
    <submittedName>
        <fullName evidence="6">Uncharacterized protein</fullName>
    </submittedName>
</protein>
<dbReference type="VEuPathDB" id="TriTrypDB:ECC02_011028"/>
<evidence type="ECO:0000256" key="3">
    <source>
        <dbReference type="ARBA" id="ARBA00022989"/>
    </source>
</evidence>
<dbReference type="VEuPathDB" id="TriTrypDB:TcG_12191"/>
<dbReference type="VEuPathDB" id="TriTrypDB:BCY84_00226"/>
<dbReference type="PANTHER" id="PTHR21535:SF93">
    <property type="entry name" value="CORA-LIKE MG2+ TRANSPORTER PROTEIN"/>
    <property type="match status" value="1"/>
</dbReference>
<gene>
    <name evidence="6" type="ORF">C4B63_485g4</name>
</gene>